<keyword evidence="2" id="KW-1185">Reference proteome</keyword>
<reference evidence="3" key="1">
    <citation type="submission" date="2016-04" db="UniProtKB">
        <authorList>
            <consortium name="WormBaseParasite"/>
        </authorList>
    </citation>
    <scope>IDENTIFICATION</scope>
</reference>
<dbReference type="STRING" id="451379.A0A0N5AIP6"/>
<name>A0A0N5AIP6_9BILA</name>
<proteinExistence type="predicted"/>
<organism evidence="2 3">
    <name type="scientific">Syphacia muris</name>
    <dbReference type="NCBI Taxonomy" id="451379"/>
    <lineage>
        <taxon>Eukaryota</taxon>
        <taxon>Metazoa</taxon>
        <taxon>Ecdysozoa</taxon>
        <taxon>Nematoda</taxon>
        <taxon>Chromadorea</taxon>
        <taxon>Rhabditida</taxon>
        <taxon>Spirurina</taxon>
        <taxon>Oxyuridomorpha</taxon>
        <taxon>Oxyuroidea</taxon>
        <taxon>Oxyuridae</taxon>
        <taxon>Syphacia</taxon>
    </lineage>
</organism>
<dbReference type="Proteomes" id="UP000046393">
    <property type="component" value="Unplaced"/>
</dbReference>
<feature type="domain" description="DUF1758" evidence="1">
    <location>
        <begin position="156"/>
        <end position="279"/>
    </location>
</feature>
<dbReference type="AlphaFoldDB" id="A0A0N5AIP6"/>
<evidence type="ECO:0000313" key="3">
    <source>
        <dbReference type="WBParaSite" id="SMUV_0000429901-mRNA-1"/>
    </source>
</evidence>
<dbReference type="InterPro" id="IPR008737">
    <property type="entry name" value="DUF1758"/>
</dbReference>
<sequence>MNKDYQEKEQRLYDTMADNPDGMLQLMDRASEILILLKTDMNKVERILQKVEEPSNERQKSFRSENEVVPSQVNYLSADLVFFVKGNSCTVYSSYQKRMEKVKELDLCKRCLKKGHSTDKCRSRMRSCFYCMYIEVPSDTICQRLVKEKEGKVQVRSQQSYIEEKLARRLRLRLSNPSVTEVSTFKTREMLITMRTTIAIKTKSGFQAIDVKTVNGMTEAMNITVISDNDNELEKKEFIDAKPDLLIGIDNFFKFLMNIKPREDGLYELSTKLGPIIAGEVKLEPHKKDEQLIRNDWS</sequence>
<evidence type="ECO:0000313" key="2">
    <source>
        <dbReference type="Proteomes" id="UP000046393"/>
    </source>
</evidence>
<dbReference type="Pfam" id="PF05585">
    <property type="entry name" value="DUF1758"/>
    <property type="match status" value="1"/>
</dbReference>
<protein>
    <submittedName>
        <fullName evidence="3">DUF1758 domain-containing protein</fullName>
    </submittedName>
</protein>
<evidence type="ECO:0000259" key="1">
    <source>
        <dbReference type="Pfam" id="PF05585"/>
    </source>
</evidence>
<dbReference type="WBParaSite" id="SMUV_0000429901-mRNA-1">
    <property type="protein sequence ID" value="SMUV_0000429901-mRNA-1"/>
    <property type="gene ID" value="SMUV_0000429901"/>
</dbReference>
<accession>A0A0N5AIP6</accession>